<gene>
    <name evidence="3" type="ORF">OG515_19080</name>
</gene>
<name>A0ABZ1XKW8_9ACTN</name>
<sequence length="142" mass="15741">MADMFKRIDHIGVVVDDITEARALLESLGMRLERAEEVPARNVKIAFYHCGDGRIELIEPTTPEARQRRLGEGNQARLEHIGVEVDDVSQMMRAVQGLGIQLTTGEPVPVGPNLNAWTEPGTSKGIQFQLVQRDAVQRDAVQ</sequence>
<keyword evidence="1" id="KW-0479">Metal-binding</keyword>
<dbReference type="Proteomes" id="UP001432060">
    <property type="component" value="Chromosome"/>
</dbReference>
<reference evidence="3" key="1">
    <citation type="submission" date="2022-10" db="EMBL/GenBank/DDBJ databases">
        <title>The complete genomes of actinobacterial strains from the NBC collection.</title>
        <authorList>
            <person name="Joergensen T.S."/>
            <person name="Alvarez Arevalo M."/>
            <person name="Sterndorff E.B."/>
            <person name="Faurdal D."/>
            <person name="Vuksanovic O."/>
            <person name="Mourched A.-S."/>
            <person name="Charusanti P."/>
            <person name="Shaw S."/>
            <person name="Blin K."/>
            <person name="Weber T."/>
        </authorList>
    </citation>
    <scope>NUCLEOTIDE SEQUENCE</scope>
    <source>
        <strain evidence="3">NBC_00668</strain>
    </source>
</reference>
<proteinExistence type="predicted"/>
<dbReference type="PANTHER" id="PTHR43048">
    <property type="entry name" value="METHYLMALONYL-COA EPIMERASE"/>
    <property type="match status" value="1"/>
</dbReference>
<dbReference type="Pfam" id="PF13669">
    <property type="entry name" value="Glyoxalase_4"/>
    <property type="match status" value="1"/>
</dbReference>
<evidence type="ECO:0000256" key="1">
    <source>
        <dbReference type="ARBA" id="ARBA00022723"/>
    </source>
</evidence>
<evidence type="ECO:0000259" key="2">
    <source>
        <dbReference type="PROSITE" id="PS51819"/>
    </source>
</evidence>
<dbReference type="InterPro" id="IPR037523">
    <property type="entry name" value="VOC_core"/>
</dbReference>
<dbReference type="PROSITE" id="PS51819">
    <property type="entry name" value="VOC"/>
    <property type="match status" value="1"/>
</dbReference>
<dbReference type="RefSeq" id="WP_329400318.1">
    <property type="nucleotide sequence ID" value="NZ_CP109019.1"/>
</dbReference>
<dbReference type="InterPro" id="IPR029068">
    <property type="entry name" value="Glyas_Bleomycin-R_OHBP_Dase"/>
</dbReference>
<accession>A0ABZ1XKW8</accession>
<dbReference type="InterPro" id="IPR051785">
    <property type="entry name" value="MMCE/EMCE_epimerase"/>
</dbReference>
<dbReference type="PANTHER" id="PTHR43048:SF3">
    <property type="entry name" value="METHYLMALONYL-COA EPIMERASE, MITOCHONDRIAL"/>
    <property type="match status" value="1"/>
</dbReference>
<protein>
    <submittedName>
        <fullName evidence="3">VOC family protein</fullName>
    </submittedName>
</protein>
<organism evidence="3 4">
    <name type="scientific">Streptomyces melanogenes</name>
    <dbReference type="NCBI Taxonomy" id="67326"/>
    <lineage>
        <taxon>Bacteria</taxon>
        <taxon>Bacillati</taxon>
        <taxon>Actinomycetota</taxon>
        <taxon>Actinomycetes</taxon>
        <taxon>Kitasatosporales</taxon>
        <taxon>Streptomycetaceae</taxon>
        <taxon>Streptomyces</taxon>
    </lineage>
</organism>
<keyword evidence="4" id="KW-1185">Reference proteome</keyword>
<evidence type="ECO:0000313" key="4">
    <source>
        <dbReference type="Proteomes" id="UP001432060"/>
    </source>
</evidence>
<evidence type="ECO:0000313" key="3">
    <source>
        <dbReference type="EMBL" id="WUT84144.1"/>
    </source>
</evidence>
<feature type="domain" description="VOC" evidence="2">
    <location>
        <begin position="7"/>
        <end position="133"/>
    </location>
</feature>
<dbReference type="SUPFAM" id="SSF54593">
    <property type="entry name" value="Glyoxalase/Bleomycin resistance protein/Dihydroxybiphenyl dioxygenase"/>
    <property type="match status" value="1"/>
</dbReference>
<dbReference type="Gene3D" id="3.10.180.10">
    <property type="entry name" value="2,3-Dihydroxybiphenyl 1,2-Dioxygenase, domain 1"/>
    <property type="match status" value="1"/>
</dbReference>
<dbReference type="EMBL" id="CP109019">
    <property type="protein sequence ID" value="WUT84144.1"/>
    <property type="molecule type" value="Genomic_DNA"/>
</dbReference>